<dbReference type="AlphaFoldDB" id="A0A7W9SU71"/>
<accession>A0A7W9SU71</accession>
<proteinExistence type="predicted"/>
<keyword evidence="3" id="KW-0687">Ribonucleoprotein</keyword>
<keyword evidence="1" id="KW-0812">Transmembrane</keyword>
<gene>
    <name evidence="3" type="ORF">HNQ39_003874</name>
</gene>
<comment type="caution">
    <text evidence="3">The sequence shown here is derived from an EMBL/GenBank/DDBJ whole genome shotgun (WGS) entry which is preliminary data.</text>
</comment>
<dbReference type="InterPro" id="IPR022002">
    <property type="entry name" value="ChsH2_Znr"/>
</dbReference>
<keyword evidence="1" id="KW-0472">Membrane</keyword>
<feature type="domain" description="ChsH2 rubredoxin-like zinc ribbon" evidence="2">
    <location>
        <begin position="119"/>
        <end position="140"/>
    </location>
</feature>
<dbReference type="EMBL" id="JACHGW010000003">
    <property type="protein sequence ID" value="MBB6052064.1"/>
    <property type="molecule type" value="Genomic_DNA"/>
</dbReference>
<feature type="transmembrane region" description="Helical" evidence="1">
    <location>
        <begin position="164"/>
        <end position="184"/>
    </location>
</feature>
<dbReference type="Proteomes" id="UP000520814">
    <property type="component" value="Unassembled WGS sequence"/>
</dbReference>
<dbReference type="RefSeq" id="WP_184200288.1">
    <property type="nucleotide sequence ID" value="NZ_JACHGW010000003.1"/>
</dbReference>
<dbReference type="Pfam" id="PF12172">
    <property type="entry name" value="zf-ChsH2"/>
    <property type="match status" value="1"/>
</dbReference>
<dbReference type="Gene3D" id="1.25.40.10">
    <property type="entry name" value="Tetratricopeptide repeat domain"/>
    <property type="match status" value="1"/>
</dbReference>
<protein>
    <submittedName>
        <fullName evidence="3">Ribosomal protein L37E</fullName>
    </submittedName>
</protein>
<dbReference type="GO" id="GO:0005840">
    <property type="term" value="C:ribosome"/>
    <property type="evidence" value="ECO:0007669"/>
    <property type="project" value="UniProtKB-KW"/>
</dbReference>
<evidence type="ECO:0000259" key="2">
    <source>
        <dbReference type="Pfam" id="PF12172"/>
    </source>
</evidence>
<evidence type="ECO:0000313" key="3">
    <source>
        <dbReference type="EMBL" id="MBB6052064.1"/>
    </source>
</evidence>
<keyword evidence="1" id="KW-1133">Transmembrane helix</keyword>
<feature type="transmembrane region" description="Helical" evidence="1">
    <location>
        <begin position="191"/>
        <end position="209"/>
    </location>
</feature>
<sequence>MISAIFLMIVLVWWGVERLQLHQEHALEARRRERVLTLRQRYVGLRPDDPVAQERLGDALREAGYPAEAIQAFATAERLHSGSPAGADLASKIRLTRLELTERTRPEQLGQTLQTRESVCRRCGTLNLPHNEACSHCGAALLVSGFWETATKGGKMRGELMREVWPLLAKAALVVAAIACASFLRYEVRMAVLIAAVIVVPFAVLRQLGNPTIDEG</sequence>
<evidence type="ECO:0000256" key="1">
    <source>
        <dbReference type="SAM" id="Phobius"/>
    </source>
</evidence>
<dbReference type="InterPro" id="IPR011990">
    <property type="entry name" value="TPR-like_helical_dom_sf"/>
</dbReference>
<organism evidence="3 4">
    <name type="scientific">Armatimonas rosea</name>
    <dbReference type="NCBI Taxonomy" id="685828"/>
    <lineage>
        <taxon>Bacteria</taxon>
        <taxon>Bacillati</taxon>
        <taxon>Armatimonadota</taxon>
        <taxon>Armatimonadia</taxon>
        <taxon>Armatimonadales</taxon>
        <taxon>Armatimonadaceae</taxon>
        <taxon>Armatimonas</taxon>
    </lineage>
</organism>
<dbReference type="SUPFAM" id="SSF48452">
    <property type="entry name" value="TPR-like"/>
    <property type="match status" value="1"/>
</dbReference>
<keyword evidence="4" id="KW-1185">Reference proteome</keyword>
<name>A0A7W9SU71_ARMRO</name>
<evidence type="ECO:0000313" key="4">
    <source>
        <dbReference type="Proteomes" id="UP000520814"/>
    </source>
</evidence>
<reference evidence="3 4" key="1">
    <citation type="submission" date="2020-08" db="EMBL/GenBank/DDBJ databases">
        <title>Genomic Encyclopedia of Type Strains, Phase IV (KMG-IV): sequencing the most valuable type-strain genomes for metagenomic binning, comparative biology and taxonomic classification.</title>
        <authorList>
            <person name="Goeker M."/>
        </authorList>
    </citation>
    <scope>NUCLEOTIDE SEQUENCE [LARGE SCALE GENOMIC DNA]</scope>
    <source>
        <strain evidence="3 4">DSM 23562</strain>
    </source>
</reference>
<keyword evidence="3" id="KW-0689">Ribosomal protein</keyword>